<evidence type="ECO:0000256" key="3">
    <source>
        <dbReference type="ARBA" id="ARBA00006506"/>
    </source>
</evidence>
<comment type="caution">
    <text evidence="9">The sequence shown here is derived from an EMBL/GenBank/DDBJ whole genome shotgun (WGS) entry which is preliminary data.</text>
</comment>
<evidence type="ECO:0000256" key="4">
    <source>
        <dbReference type="ARBA" id="ARBA00022723"/>
    </source>
</evidence>
<evidence type="ECO:0000256" key="6">
    <source>
        <dbReference type="ARBA" id="ARBA00022842"/>
    </source>
</evidence>
<evidence type="ECO:0000256" key="7">
    <source>
        <dbReference type="ARBA" id="ARBA00023211"/>
    </source>
</evidence>
<keyword evidence="7" id="KW-0464">Manganese</keyword>
<feature type="domain" description="Nudix hydrolase" evidence="8">
    <location>
        <begin position="26"/>
        <end position="161"/>
    </location>
</feature>
<dbReference type="InterPro" id="IPR015797">
    <property type="entry name" value="NUDIX_hydrolase-like_dom_sf"/>
</dbReference>
<dbReference type="NCBIfam" id="NF007980">
    <property type="entry name" value="PRK10707.1"/>
    <property type="match status" value="1"/>
</dbReference>
<evidence type="ECO:0000313" key="10">
    <source>
        <dbReference type="Proteomes" id="UP001271640"/>
    </source>
</evidence>
<dbReference type="InterPro" id="IPR000086">
    <property type="entry name" value="NUDIX_hydrolase_dom"/>
</dbReference>
<comment type="cofactor">
    <cofactor evidence="1">
        <name>Mn(2+)</name>
        <dbReference type="ChEBI" id="CHEBI:29035"/>
    </cofactor>
</comment>
<comment type="cofactor">
    <cofactor evidence="2">
        <name>Mg(2+)</name>
        <dbReference type="ChEBI" id="CHEBI:18420"/>
    </cofactor>
</comment>
<dbReference type="Proteomes" id="UP001271640">
    <property type="component" value="Unassembled WGS sequence"/>
</dbReference>
<evidence type="ECO:0000259" key="8">
    <source>
        <dbReference type="PROSITE" id="PS51462"/>
    </source>
</evidence>
<keyword evidence="10" id="KW-1185">Reference proteome</keyword>
<dbReference type="InterPro" id="IPR045121">
    <property type="entry name" value="CoAse"/>
</dbReference>
<organism evidence="9 10">
    <name type="scientific">Xenorhabdus littoralis</name>
    <dbReference type="NCBI Taxonomy" id="2582835"/>
    <lineage>
        <taxon>Bacteria</taxon>
        <taxon>Pseudomonadati</taxon>
        <taxon>Pseudomonadota</taxon>
        <taxon>Gammaproteobacteria</taxon>
        <taxon>Enterobacterales</taxon>
        <taxon>Morganellaceae</taxon>
        <taxon>Xenorhabdus</taxon>
    </lineage>
</organism>
<dbReference type="Gene3D" id="3.90.79.10">
    <property type="entry name" value="Nucleoside Triphosphate Pyrophosphohydrolase"/>
    <property type="match status" value="1"/>
</dbReference>
<name>A0ABU4SMZ7_9GAMM</name>
<reference evidence="10" key="1">
    <citation type="journal article" date="2024" name="Toxins">
        <title>Genome Sequence Analysis of Native Xenorhabdus Strains Isolated from Entomopathogenic Nematodes in Argentina.</title>
        <authorList>
            <person name="Palma L."/>
            <person name="Frizzo L."/>
            <person name="Kaiser S."/>
            <person name="Berry C."/>
            <person name="Caballero P."/>
            <person name="Bode H.B."/>
            <person name="Del Valle E.E."/>
        </authorList>
    </citation>
    <scope>NUCLEOTIDE SEQUENCE [LARGE SCALE GENOMIC DNA]</scope>
    <source>
        <strain evidence="10">Reich</strain>
    </source>
</reference>
<sequence length="191" mass="21466">MISLSDFIYRFQLQLPAKTTQLASNQRNAAVLLPIICKPEPTLLLTQRSLNLRSHAGQIAFPGGAADPEDHSLIATALREAEEEVNIPQDKVQILGQLAPLDSSGGYLVTPVIGLISSPVSFRFKTNPAEVAKVFEVPLSDVLSLPHYQYLDIKRCDRQHRIYFYWHQEKMIWGLTAAIIYRLAQQVQKTL</sequence>
<dbReference type="RefSeq" id="WP_319926739.1">
    <property type="nucleotide sequence ID" value="NZ_VCDP01000049.1"/>
</dbReference>
<dbReference type="CDD" id="cd03426">
    <property type="entry name" value="NUDIX_CoAse_Nudt7"/>
    <property type="match status" value="1"/>
</dbReference>
<dbReference type="PROSITE" id="PS51462">
    <property type="entry name" value="NUDIX"/>
    <property type="match status" value="1"/>
</dbReference>
<evidence type="ECO:0000256" key="2">
    <source>
        <dbReference type="ARBA" id="ARBA00001946"/>
    </source>
</evidence>
<keyword evidence="5" id="KW-0378">Hydrolase</keyword>
<dbReference type="SUPFAM" id="SSF55811">
    <property type="entry name" value="Nudix"/>
    <property type="match status" value="1"/>
</dbReference>
<dbReference type="EMBL" id="VCDP01000049">
    <property type="protein sequence ID" value="MDX8000028.1"/>
    <property type="molecule type" value="Genomic_DNA"/>
</dbReference>
<evidence type="ECO:0000313" key="9">
    <source>
        <dbReference type="EMBL" id="MDX8000028.1"/>
    </source>
</evidence>
<dbReference type="Pfam" id="PF00293">
    <property type="entry name" value="NUDIX"/>
    <property type="match status" value="1"/>
</dbReference>
<keyword evidence="6" id="KW-0460">Magnesium</keyword>
<dbReference type="PANTHER" id="PTHR12992">
    <property type="entry name" value="NUDIX HYDROLASE"/>
    <property type="match status" value="1"/>
</dbReference>
<accession>A0ABU4SMZ7</accession>
<keyword evidence="4" id="KW-0479">Metal-binding</keyword>
<proteinExistence type="inferred from homology"/>
<protein>
    <submittedName>
        <fullName evidence="9">CoA pyrophosphatase</fullName>
    </submittedName>
</protein>
<dbReference type="PANTHER" id="PTHR12992:SF11">
    <property type="entry name" value="MITOCHONDRIAL COENZYME A DIPHOSPHATASE NUDT8"/>
    <property type="match status" value="1"/>
</dbReference>
<comment type="similarity">
    <text evidence="3">Belongs to the Nudix hydrolase family. PCD1 subfamily.</text>
</comment>
<dbReference type="InterPro" id="IPR000059">
    <property type="entry name" value="NUDIX_hydrolase_NudL_CS"/>
</dbReference>
<evidence type="ECO:0000256" key="1">
    <source>
        <dbReference type="ARBA" id="ARBA00001936"/>
    </source>
</evidence>
<dbReference type="PROSITE" id="PS01293">
    <property type="entry name" value="NUDIX_COA"/>
    <property type="match status" value="1"/>
</dbReference>
<gene>
    <name evidence="9" type="ORF">FE394_12645</name>
</gene>
<evidence type="ECO:0000256" key="5">
    <source>
        <dbReference type="ARBA" id="ARBA00022801"/>
    </source>
</evidence>